<dbReference type="Proteomes" id="UP000054248">
    <property type="component" value="Unassembled WGS sequence"/>
</dbReference>
<keyword evidence="3" id="KW-1185">Reference proteome</keyword>
<proteinExistence type="predicted"/>
<name>A0A0C3LPG6_9AGAM</name>
<dbReference type="HOGENOM" id="CLU_1972088_0_0_1"/>
<feature type="transmembrane region" description="Helical" evidence="1">
    <location>
        <begin position="44"/>
        <end position="66"/>
    </location>
</feature>
<keyword evidence="1" id="KW-1133">Transmembrane helix</keyword>
<evidence type="ECO:0000313" key="3">
    <source>
        <dbReference type="Proteomes" id="UP000054248"/>
    </source>
</evidence>
<organism evidence="2 3">
    <name type="scientific">Tulasnella calospora MUT 4182</name>
    <dbReference type="NCBI Taxonomy" id="1051891"/>
    <lineage>
        <taxon>Eukaryota</taxon>
        <taxon>Fungi</taxon>
        <taxon>Dikarya</taxon>
        <taxon>Basidiomycota</taxon>
        <taxon>Agaricomycotina</taxon>
        <taxon>Agaricomycetes</taxon>
        <taxon>Cantharellales</taxon>
        <taxon>Tulasnellaceae</taxon>
        <taxon>Tulasnella</taxon>
    </lineage>
</organism>
<evidence type="ECO:0000256" key="1">
    <source>
        <dbReference type="SAM" id="Phobius"/>
    </source>
</evidence>
<keyword evidence="1" id="KW-0472">Membrane</keyword>
<evidence type="ECO:0000313" key="2">
    <source>
        <dbReference type="EMBL" id="KIO23302.1"/>
    </source>
</evidence>
<reference evidence="2 3" key="1">
    <citation type="submission" date="2014-04" db="EMBL/GenBank/DDBJ databases">
        <authorList>
            <consortium name="DOE Joint Genome Institute"/>
            <person name="Kuo A."/>
            <person name="Girlanda M."/>
            <person name="Perotto S."/>
            <person name="Kohler A."/>
            <person name="Nagy L.G."/>
            <person name="Floudas D."/>
            <person name="Copeland A."/>
            <person name="Barry K.W."/>
            <person name="Cichocki N."/>
            <person name="Veneault-Fourrey C."/>
            <person name="LaButti K."/>
            <person name="Lindquist E.A."/>
            <person name="Lipzen A."/>
            <person name="Lundell T."/>
            <person name="Morin E."/>
            <person name="Murat C."/>
            <person name="Sun H."/>
            <person name="Tunlid A."/>
            <person name="Henrissat B."/>
            <person name="Grigoriev I.V."/>
            <person name="Hibbett D.S."/>
            <person name="Martin F."/>
            <person name="Nordberg H.P."/>
            <person name="Cantor M.N."/>
            <person name="Hua S.X."/>
        </authorList>
    </citation>
    <scope>NUCLEOTIDE SEQUENCE [LARGE SCALE GENOMIC DNA]</scope>
    <source>
        <strain evidence="2 3">MUT 4182</strain>
    </source>
</reference>
<reference evidence="3" key="2">
    <citation type="submission" date="2015-01" db="EMBL/GenBank/DDBJ databases">
        <title>Evolutionary Origins and Diversification of the Mycorrhizal Mutualists.</title>
        <authorList>
            <consortium name="DOE Joint Genome Institute"/>
            <consortium name="Mycorrhizal Genomics Consortium"/>
            <person name="Kohler A."/>
            <person name="Kuo A."/>
            <person name="Nagy L.G."/>
            <person name="Floudas D."/>
            <person name="Copeland A."/>
            <person name="Barry K.W."/>
            <person name="Cichocki N."/>
            <person name="Veneault-Fourrey C."/>
            <person name="LaButti K."/>
            <person name="Lindquist E.A."/>
            <person name="Lipzen A."/>
            <person name="Lundell T."/>
            <person name="Morin E."/>
            <person name="Murat C."/>
            <person name="Riley R."/>
            <person name="Ohm R."/>
            <person name="Sun H."/>
            <person name="Tunlid A."/>
            <person name="Henrissat B."/>
            <person name="Grigoriev I.V."/>
            <person name="Hibbett D.S."/>
            <person name="Martin F."/>
        </authorList>
    </citation>
    <scope>NUCLEOTIDE SEQUENCE [LARGE SCALE GENOMIC DNA]</scope>
    <source>
        <strain evidence="3">MUT 4182</strain>
    </source>
</reference>
<accession>A0A0C3LPG6</accession>
<gene>
    <name evidence="2" type="ORF">M407DRAFT_110826</name>
</gene>
<protein>
    <submittedName>
        <fullName evidence="2">Uncharacterized protein</fullName>
    </submittedName>
</protein>
<dbReference type="EMBL" id="KN823088">
    <property type="protein sequence ID" value="KIO23302.1"/>
    <property type="molecule type" value="Genomic_DNA"/>
</dbReference>
<dbReference type="AlphaFoldDB" id="A0A0C3LPG6"/>
<keyword evidence="1" id="KW-0812">Transmembrane</keyword>
<feature type="transmembrane region" description="Helical" evidence="1">
    <location>
        <begin position="12"/>
        <end position="32"/>
    </location>
</feature>
<sequence length="127" mass="14763">MNDLSLEASAFLAAVVTWSLYGCYTCLFAVCMRVLYWRKQQNRWVIMGLVGLYVFVTLHVCLYSTYIYDAFVVNLRAGKTVSYLSLYHRPIIGADYLSYWICVGPLRLISDQPYLTAVYYRILSQRL</sequence>